<evidence type="ECO:0008006" key="3">
    <source>
        <dbReference type="Google" id="ProtNLM"/>
    </source>
</evidence>
<organism evidence="1 2">
    <name type="scientific">Candidatus Curtissbacteria bacterium GW2011_GWA1_40_9</name>
    <dbReference type="NCBI Taxonomy" id="1618408"/>
    <lineage>
        <taxon>Bacteria</taxon>
        <taxon>Candidatus Curtissiibacteriota</taxon>
    </lineage>
</organism>
<sequence>MKIVYTKHAKEMLLFRKITKHQVENTIKNPENKSSGRKGKSILFKDFGNNLLKVVISQENSTIFVITEHWIAKKRVKK</sequence>
<evidence type="ECO:0000313" key="1">
    <source>
        <dbReference type="EMBL" id="KKR78056.1"/>
    </source>
</evidence>
<dbReference type="Pfam" id="PF14076">
    <property type="entry name" value="DUF4258"/>
    <property type="match status" value="1"/>
</dbReference>
<dbReference type="EMBL" id="LBZV01000004">
    <property type="protein sequence ID" value="KKR78056.1"/>
    <property type="molecule type" value="Genomic_DNA"/>
</dbReference>
<evidence type="ECO:0000313" key="2">
    <source>
        <dbReference type="Proteomes" id="UP000034292"/>
    </source>
</evidence>
<gene>
    <name evidence="1" type="ORF">UU23_C0004G0038</name>
</gene>
<name>A0A0G0TT72_9BACT</name>
<protein>
    <recommendedName>
        <fullName evidence="3">DUF4258 domain-containing protein</fullName>
    </recommendedName>
</protein>
<reference evidence="1 2" key="1">
    <citation type="journal article" date="2015" name="Nature">
        <title>rRNA introns, odd ribosomes, and small enigmatic genomes across a large radiation of phyla.</title>
        <authorList>
            <person name="Brown C.T."/>
            <person name="Hug L.A."/>
            <person name="Thomas B.C."/>
            <person name="Sharon I."/>
            <person name="Castelle C.J."/>
            <person name="Singh A."/>
            <person name="Wilkins M.J."/>
            <person name="Williams K.H."/>
            <person name="Banfield J.F."/>
        </authorList>
    </citation>
    <scope>NUCLEOTIDE SEQUENCE [LARGE SCALE GENOMIC DNA]</scope>
</reference>
<dbReference type="Proteomes" id="UP000034292">
    <property type="component" value="Unassembled WGS sequence"/>
</dbReference>
<proteinExistence type="predicted"/>
<dbReference type="InterPro" id="IPR025354">
    <property type="entry name" value="DUF4258"/>
</dbReference>
<comment type="caution">
    <text evidence="1">The sequence shown here is derived from an EMBL/GenBank/DDBJ whole genome shotgun (WGS) entry which is preliminary data.</text>
</comment>
<dbReference type="AlphaFoldDB" id="A0A0G0TT72"/>
<accession>A0A0G0TT72</accession>
<dbReference type="STRING" id="1618408.UU23_C0004G0038"/>